<evidence type="ECO:0000256" key="1">
    <source>
        <dbReference type="SAM" id="MobiDB-lite"/>
    </source>
</evidence>
<evidence type="ECO:0000313" key="4">
    <source>
        <dbReference type="EMBL" id="NYD71012.1"/>
    </source>
</evidence>
<protein>
    <recommendedName>
        <fullName evidence="3">DUF732 domain-containing protein</fullName>
    </recommendedName>
</protein>
<name>A0A852SQE9_9MICO</name>
<comment type="caution">
    <text evidence="4">The sequence shown here is derived from an EMBL/GenBank/DDBJ whole genome shotgun (WGS) entry which is preliminary data.</text>
</comment>
<keyword evidence="2" id="KW-0472">Membrane</keyword>
<feature type="domain" description="DUF732" evidence="3">
    <location>
        <begin position="231"/>
        <end position="292"/>
    </location>
</feature>
<sequence>MPERYVVDPKSGEEILLADGESPTAGLRRRQIEKIEEARSDLARRAATARAKPLAAQPPGTGSTKAGKPVQTADEAAARSRRIRLGLIAGGVVLVLGIAAIATTSAVSAGIREQEAAAAEQVRIERLAEQEAEDAAADKKAEEQALADALASGREQLDSSRDFATASAAYATDAQKADLEASRAGLEEAMDAKVRADIVVALESVKASVKLIGTAEEAAARQAAEAQKGVDDQYLLAAQAAGASVTDRESALRSAHSYCDSLTSGDQTFEVLVATIHSRQRNDAAISSYCPQFADAAGVASQVFSIGSKVVGADIAEGTYTTLKKGVKDCYWERSDGGGEIIDNSFISFAPDGVSVTVHNGEGFTTSGCGLWILQ</sequence>
<dbReference type="Pfam" id="PF05305">
    <property type="entry name" value="DUF732"/>
    <property type="match status" value="1"/>
</dbReference>
<dbReference type="Proteomes" id="UP000549913">
    <property type="component" value="Unassembled WGS sequence"/>
</dbReference>
<evidence type="ECO:0000259" key="3">
    <source>
        <dbReference type="Pfam" id="PF05305"/>
    </source>
</evidence>
<organism evidence="4 5">
    <name type="scientific">Herbiconiux flava</name>
    <dbReference type="NCBI Taxonomy" id="881268"/>
    <lineage>
        <taxon>Bacteria</taxon>
        <taxon>Bacillati</taxon>
        <taxon>Actinomycetota</taxon>
        <taxon>Actinomycetes</taxon>
        <taxon>Micrococcales</taxon>
        <taxon>Microbacteriaceae</taxon>
        <taxon>Herbiconiux</taxon>
    </lineage>
</organism>
<dbReference type="InterPro" id="IPR007969">
    <property type="entry name" value="DUF732"/>
</dbReference>
<evidence type="ECO:0000256" key="2">
    <source>
        <dbReference type="SAM" id="Phobius"/>
    </source>
</evidence>
<feature type="region of interest" description="Disordered" evidence="1">
    <location>
        <begin position="39"/>
        <end position="75"/>
    </location>
</feature>
<feature type="compositionally biased region" description="Low complexity" evidence="1">
    <location>
        <begin position="45"/>
        <end position="55"/>
    </location>
</feature>
<evidence type="ECO:0000313" key="5">
    <source>
        <dbReference type="Proteomes" id="UP000549913"/>
    </source>
</evidence>
<dbReference type="AlphaFoldDB" id="A0A852SQE9"/>
<dbReference type="RefSeq" id="WP_179548046.1">
    <property type="nucleotide sequence ID" value="NZ_BSEW01000002.1"/>
</dbReference>
<dbReference type="EMBL" id="JACCBM010000001">
    <property type="protein sequence ID" value="NYD71012.1"/>
    <property type="molecule type" value="Genomic_DNA"/>
</dbReference>
<feature type="transmembrane region" description="Helical" evidence="2">
    <location>
        <begin position="85"/>
        <end position="107"/>
    </location>
</feature>
<keyword evidence="2" id="KW-1133">Transmembrane helix</keyword>
<reference evidence="4 5" key="1">
    <citation type="submission" date="2020-07" db="EMBL/GenBank/DDBJ databases">
        <title>Sequencing the genomes of 1000 actinobacteria strains.</title>
        <authorList>
            <person name="Klenk H.-P."/>
        </authorList>
    </citation>
    <scope>NUCLEOTIDE SEQUENCE [LARGE SCALE GENOMIC DNA]</scope>
    <source>
        <strain evidence="4 5">DSM 26474</strain>
    </source>
</reference>
<gene>
    <name evidence="4" type="ORF">BJ984_002170</name>
</gene>
<accession>A0A852SQE9</accession>
<proteinExistence type="predicted"/>
<keyword evidence="5" id="KW-1185">Reference proteome</keyword>
<keyword evidence="2" id="KW-0812">Transmembrane</keyword>